<dbReference type="RefSeq" id="WP_200352462.1">
    <property type="nucleotide sequence ID" value="NZ_BAABHZ010000001.1"/>
</dbReference>
<proteinExistence type="predicted"/>
<dbReference type="AlphaFoldDB" id="A0A934V8R0"/>
<comment type="caution">
    <text evidence="2">The sequence shown here is derived from an EMBL/GenBank/DDBJ whole genome shotgun (WGS) entry which is preliminary data.</text>
</comment>
<organism evidence="2 3">
    <name type="scientific">Luteolibacter yonseiensis</name>
    <dbReference type="NCBI Taxonomy" id="1144680"/>
    <lineage>
        <taxon>Bacteria</taxon>
        <taxon>Pseudomonadati</taxon>
        <taxon>Verrucomicrobiota</taxon>
        <taxon>Verrucomicrobiia</taxon>
        <taxon>Verrucomicrobiales</taxon>
        <taxon>Verrucomicrobiaceae</taxon>
        <taxon>Luteolibacter</taxon>
    </lineage>
</organism>
<dbReference type="EMBL" id="JAENIK010000012">
    <property type="protein sequence ID" value="MBK1817522.1"/>
    <property type="molecule type" value="Genomic_DNA"/>
</dbReference>
<keyword evidence="3" id="KW-1185">Reference proteome</keyword>
<accession>A0A934V8R0</accession>
<evidence type="ECO:0000313" key="3">
    <source>
        <dbReference type="Proteomes" id="UP000600139"/>
    </source>
</evidence>
<keyword evidence="1" id="KW-0472">Membrane</keyword>
<keyword evidence="1" id="KW-0812">Transmembrane</keyword>
<name>A0A934V8R0_9BACT</name>
<reference evidence="2" key="1">
    <citation type="submission" date="2021-01" db="EMBL/GenBank/DDBJ databases">
        <title>Modified the classification status of verrucomicrobia.</title>
        <authorList>
            <person name="Feng X."/>
        </authorList>
    </citation>
    <scope>NUCLEOTIDE SEQUENCE</scope>
    <source>
        <strain evidence="2">JCM 18052</strain>
    </source>
</reference>
<sequence>MACVIIAAHTTSGACLLALSAAYLPAALLTYLALFFWWLATLHGRECLANE</sequence>
<protein>
    <submittedName>
        <fullName evidence="2">Uncharacterized protein</fullName>
    </submittedName>
</protein>
<gene>
    <name evidence="2" type="ORF">JIN84_18015</name>
</gene>
<dbReference type="Proteomes" id="UP000600139">
    <property type="component" value="Unassembled WGS sequence"/>
</dbReference>
<evidence type="ECO:0000313" key="2">
    <source>
        <dbReference type="EMBL" id="MBK1817522.1"/>
    </source>
</evidence>
<evidence type="ECO:0000256" key="1">
    <source>
        <dbReference type="SAM" id="Phobius"/>
    </source>
</evidence>
<keyword evidence="1" id="KW-1133">Transmembrane helix</keyword>
<feature type="transmembrane region" description="Helical" evidence="1">
    <location>
        <begin position="23"/>
        <end position="40"/>
    </location>
</feature>